<keyword evidence="12" id="KW-0282">Flagellum</keyword>
<reference evidence="12 13" key="1">
    <citation type="submission" date="2023-07" db="EMBL/GenBank/DDBJ databases">
        <title>Description of novel actinomycetes strains, isolated from tidal flat sediment.</title>
        <authorList>
            <person name="Lu C."/>
        </authorList>
    </citation>
    <scope>NUCLEOTIDE SEQUENCE [LARGE SCALE GENOMIC DNA]</scope>
    <source>
        <strain evidence="12 13">SYSU T00b441</strain>
    </source>
</reference>
<comment type="similarity">
    <text evidence="3 7">Belongs to the flagella basal body rod proteins family.</text>
</comment>
<dbReference type="PRINTS" id="PR01005">
    <property type="entry name" value="FLGHOOKAP1"/>
</dbReference>
<dbReference type="SUPFAM" id="SSF64518">
    <property type="entry name" value="Phase 1 flagellin"/>
    <property type="match status" value="1"/>
</dbReference>
<dbReference type="InterPro" id="IPR053927">
    <property type="entry name" value="FlgK_helical"/>
</dbReference>
<name>A0ABT9D7P7_9CELL</name>
<dbReference type="Pfam" id="PF00460">
    <property type="entry name" value="Flg_bb_rod"/>
    <property type="match status" value="1"/>
</dbReference>
<evidence type="ECO:0000256" key="4">
    <source>
        <dbReference type="ARBA" id="ARBA00016244"/>
    </source>
</evidence>
<evidence type="ECO:0000256" key="8">
    <source>
        <dbReference type="SAM" id="MobiDB-lite"/>
    </source>
</evidence>
<keyword evidence="13" id="KW-1185">Reference proteome</keyword>
<evidence type="ECO:0000256" key="5">
    <source>
        <dbReference type="ARBA" id="ARBA00022525"/>
    </source>
</evidence>
<accession>A0ABT9D7P7</accession>
<dbReference type="InterPro" id="IPR001444">
    <property type="entry name" value="Flag_bb_rod_N"/>
</dbReference>
<dbReference type="InterPro" id="IPR010930">
    <property type="entry name" value="Flg_bb/hook_C_dom"/>
</dbReference>
<evidence type="ECO:0000256" key="1">
    <source>
        <dbReference type="ARBA" id="ARBA00004365"/>
    </source>
</evidence>
<comment type="subcellular location">
    <subcellularLocation>
        <location evidence="1 7">Bacterial flagellum</location>
    </subcellularLocation>
    <subcellularLocation>
        <location evidence="2 7">Secreted</location>
    </subcellularLocation>
</comment>
<comment type="caution">
    <text evidence="12">The sequence shown here is derived from an EMBL/GenBank/DDBJ whole genome shotgun (WGS) entry which is preliminary data.</text>
</comment>
<keyword evidence="6 7" id="KW-0975">Bacterial flagellum</keyword>
<proteinExistence type="inferred from homology"/>
<feature type="domain" description="Flagellar basal-body/hook protein C-terminal" evidence="10">
    <location>
        <begin position="433"/>
        <end position="473"/>
    </location>
</feature>
<keyword evidence="12" id="KW-0966">Cell projection</keyword>
<dbReference type="Pfam" id="PF22638">
    <property type="entry name" value="FlgK_D1"/>
    <property type="match status" value="1"/>
</dbReference>
<feature type="domain" description="Flagellar basal body rod protein N-terminal" evidence="9">
    <location>
        <begin position="8"/>
        <end position="37"/>
    </location>
</feature>
<evidence type="ECO:0000256" key="3">
    <source>
        <dbReference type="ARBA" id="ARBA00009677"/>
    </source>
</evidence>
<keyword evidence="5 7" id="KW-0964">Secreted</keyword>
<dbReference type="PANTHER" id="PTHR30033:SF1">
    <property type="entry name" value="FLAGELLAR HOOK-ASSOCIATED PROTEIN 1"/>
    <property type="match status" value="1"/>
</dbReference>
<evidence type="ECO:0000256" key="6">
    <source>
        <dbReference type="ARBA" id="ARBA00023143"/>
    </source>
</evidence>
<evidence type="ECO:0000313" key="13">
    <source>
        <dbReference type="Proteomes" id="UP001232536"/>
    </source>
</evidence>
<dbReference type="Proteomes" id="UP001232536">
    <property type="component" value="Unassembled WGS sequence"/>
</dbReference>
<evidence type="ECO:0000313" key="12">
    <source>
        <dbReference type="EMBL" id="MDO8106133.1"/>
    </source>
</evidence>
<feature type="region of interest" description="Disordered" evidence="8">
    <location>
        <begin position="33"/>
        <end position="57"/>
    </location>
</feature>
<evidence type="ECO:0000256" key="7">
    <source>
        <dbReference type="RuleBase" id="RU362065"/>
    </source>
</evidence>
<protein>
    <recommendedName>
        <fullName evidence="4 7">Flagellar hook-associated protein 1</fullName>
        <shortName evidence="7">HAP1</shortName>
    </recommendedName>
</protein>
<dbReference type="EMBL" id="JAUQYP010000001">
    <property type="protein sequence ID" value="MDO8106133.1"/>
    <property type="molecule type" value="Genomic_DNA"/>
</dbReference>
<evidence type="ECO:0000259" key="11">
    <source>
        <dbReference type="Pfam" id="PF22638"/>
    </source>
</evidence>
<organism evidence="12 13">
    <name type="scientific">Actinotalea lenta</name>
    <dbReference type="NCBI Taxonomy" id="3064654"/>
    <lineage>
        <taxon>Bacteria</taxon>
        <taxon>Bacillati</taxon>
        <taxon>Actinomycetota</taxon>
        <taxon>Actinomycetes</taxon>
        <taxon>Micrococcales</taxon>
        <taxon>Cellulomonadaceae</taxon>
        <taxon>Actinotalea</taxon>
    </lineage>
</organism>
<dbReference type="RefSeq" id="WP_304599823.1">
    <property type="nucleotide sequence ID" value="NZ_JAUQYP010000001.1"/>
</dbReference>
<keyword evidence="12" id="KW-0969">Cilium</keyword>
<gene>
    <name evidence="7 12" type="primary">flgK</name>
    <name evidence="12" type="ORF">Q6348_02850</name>
</gene>
<dbReference type="Pfam" id="PF06429">
    <property type="entry name" value="Flg_bbr_C"/>
    <property type="match status" value="1"/>
</dbReference>
<evidence type="ECO:0000259" key="9">
    <source>
        <dbReference type="Pfam" id="PF00460"/>
    </source>
</evidence>
<sequence length="480" mass="49508">MSTFSGISTALSSLIAQRQALDVSGQNIANANTPGYTRQRADMSPVQGSSVPSLWSSSPAAGNGVRIDQIARLGDVFLDTRLRSETSASSYAAAHADTLGRLEATLNEPSDTGLSSALQTFWADWQDVGNAPDDTAARKVLLGDAEALVSQVHAGYRTVQTQWSQLRTSTATLVDQVNTTAAQIADLNSQIRSITVSGGNANELMDQRSTLVTSLSGLVGATARERSDGTMDVMVAGNALVRADHANTISMTGSFTMAGGLTAAGQVGLQWDTVPPTALTLDGGTIGANMDDLAPAGVLGNAASTWDTLATQLASTVNAVHSTGSTIQTPPTTGVDFFAVDSTVPAALGLSVAITDPKDVAAAGPMPATVTDPSSWALDGSGADTISALADDPNGADAIWHGFVVDLGVQSRSATQRSTVLETSRASAENLQLSASSVDLDEESTNMLAYQRAYEGAARVMTAIDQMLDTLINRTGVVGR</sequence>
<evidence type="ECO:0000259" key="10">
    <source>
        <dbReference type="Pfam" id="PF06429"/>
    </source>
</evidence>
<dbReference type="InterPro" id="IPR002371">
    <property type="entry name" value="FlgK"/>
</dbReference>
<evidence type="ECO:0000256" key="2">
    <source>
        <dbReference type="ARBA" id="ARBA00004613"/>
    </source>
</evidence>
<feature type="domain" description="Flagellar hook-associated protein FlgK helical" evidence="11">
    <location>
        <begin position="99"/>
        <end position="338"/>
    </location>
</feature>
<dbReference type="PANTHER" id="PTHR30033">
    <property type="entry name" value="FLAGELLAR HOOK-ASSOCIATED PROTEIN 1"/>
    <property type="match status" value="1"/>
</dbReference>
<dbReference type="NCBIfam" id="TIGR02492">
    <property type="entry name" value="flgK_ends"/>
    <property type="match status" value="1"/>
</dbReference>